<dbReference type="SUPFAM" id="SSF56014">
    <property type="entry name" value="Nitrite and sulphite reductase 4Fe-4S domain-like"/>
    <property type="match status" value="1"/>
</dbReference>
<feature type="domain" description="Nitrite/sulphite reductase 4Fe-4S" evidence="4">
    <location>
        <begin position="94"/>
        <end position="202"/>
    </location>
</feature>
<dbReference type="PANTHER" id="PTHR11493:SF54">
    <property type="entry name" value="ANAEROBIC SULFITE REDUCTASE SUBUNIT C"/>
    <property type="match status" value="1"/>
</dbReference>
<reference evidence="6" key="1">
    <citation type="journal article" date="2019" name="Int. J. Syst. Evol. Microbiol.">
        <title>The Global Catalogue of Microorganisms (GCM) 10K type strain sequencing project: providing services to taxonomists for standard genome sequencing and annotation.</title>
        <authorList>
            <consortium name="The Broad Institute Genomics Platform"/>
            <consortium name="The Broad Institute Genome Sequencing Center for Infectious Disease"/>
            <person name="Wu L."/>
            <person name="Ma J."/>
        </authorList>
    </citation>
    <scope>NUCLEOTIDE SEQUENCE [LARGE SCALE GENOMIC DNA]</scope>
    <source>
        <strain evidence="6">TISTR 1827</strain>
    </source>
</reference>
<keyword evidence="1" id="KW-0479">Metal-binding</keyword>
<comment type="caution">
    <text evidence="5">The sequence shown here is derived from an EMBL/GenBank/DDBJ whole genome shotgun (WGS) entry which is preliminary data.</text>
</comment>
<keyword evidence="2" id="KW-0408">Iron</keyword>
<protein>
    <submittedName>
        <fullName evidence="5">Nitrite reductase</fullName>
    </submittedName>
</protein>
<dbReference type="InterPro" id="IPR045169">
    <property type="entry name" value="NO2/SO3_Rdtase_4Fe4S_prot"/>
</dbReference>
<keyword evidence="3" id="KW-0411">Iron-sulfur</keyword>
<dbReference type="Pfam" id="PF01077">
    <property type="entry name" value="NIR_SIR"/>
    <property type="match status" value="1"/>
</dbReference>
<gene>
    <name evidence="5" type="ORF">ACFSW5_13425</name>
</gene>
<dbReference type="RefSeq" id="WP_379273772.1">
    <property type="nucleotide sequence ID" value="NZ_JBHUGT010000024.1"/>
</dbReference>
<name>A0ABW5QY61_9BACL</name>
<evidence type="ECO:0000313" key="5">
    <source>
        <dbReference type="EMBL" id="MFD2661252.1"/>
    </source>
</evidence>
<evidence type="ECO:0000313" key="6">
    <source>
        <dbReference type="Proteomes" id="UP001597493"/>
    </source>
</evidence>
<dbReference type="Gene3D" id="3.30.413.10">
    <property type="entry name" value="Sulfite Reductase Hemoprotein, domain 1"/>
    <property type="match status" value="1"/>
</dbReference>
<evidence type="ECO:0000256" key="3">
    <source>
        <dbReference type="ARBA" id="ARBA00023014"/>
    </source>
</evidence>
<dbReference type="InterPro" id="IPR006067">
    <property type="entry name" value="NO2/SO3_Rdtase_4Fe4S_dom"/>
</dbReference>
<sequence>MDERIKIAVSSPVQVGGNIMSPEQLVAIGTLIGPEGKIEITPFRQLYAEIPAHREREIAERLREAGLEVNPSGFTTKSLIACNFCKGAEEAGLDIARQIDAAVAGIPTPAPLKVGYAGCALGTSEPLLKDIGIVKMRNTFDLYAGGDPKGIKPSFARLVLTGLTEQDLVPAVLKLIDYYKEYAKGKEKFSKFVNRVSIERLFLIVSRTIR</sequence>
<dbReference type="InterPro" id="IPR045854">
    <property type="entry name" value="NO2/SO3_Rdtase_4Fe4S_sf"/>
</dbReference>
<evidence type="ECO:0000256" key="2">
    <source>
        <dbReference type="ARBA" id="ARBA00023004"/>
    </source>
</evidence>
<organism evidence="5 6">
    <name type="scientific">Paenibacillus thailandensis</name>
    <dbReference type="NCBI Taxonomy" id="393250"/>
    <lineage>
        <taxon>Bacteria</taxon>
        <taxon>Bacillati</taxon>
        <taxon>Bacillota</taxon>
        <taxon>Bacilli</taxon>
        <taxon>Bacillales</taxon>
        <taxon>Paenibacillaceae</taxon>
        <taxon>Paenibacillus</taxon>
    </lineage>
</organism>
<proteinExistence type="predicted"/>
<evidence type="ECO:0000256" key="1">
    <source>
        <dbReference type="ARBA" id="ARBA00022723"/>
    </source>
</evidence>
<evidence type="ECO:0000259" key="4">
    <source>
        <dbReference type="Pfam" id="PF01077"/>
    </source>
</evidence>
<dbReference type="EMBL" id="JBHUMY010000012">
    <property type="protein sequence ID" value="MFD2661252.1"/>
    <property type="molecule type" value="Genomic_DNA"/>
</dbReference>
<keyword evidence="6" id="KW-1185">Reference proteome</keyword>
<dbReference type="Proteomes" id="UP001597493">
    <property type="component" value="Unassembled WGS sequence"/>
</dbReference>
<accession>A0ABW5QY61</accession>
<dbReference type="PANTHER" id="PTHR11493">
    <property type="entry name" value="SULFITE REDUCTASE [NADPH] SUBUNIT BETA-RELATED"/>
    <property type="match status" value="1"/>
</dbReference>